<reference evidence="8 9" key="1">
    <citation type="journal article" date="2019" name="Int. J. Syst. Evol. Microbiol.">
        <title>The Global Catalogue of Microorganisms (GCM) 10K type strain sequencing project: providing services to taxonomists for standard genome sequencing and annotation.</title>
        <authorList>
            <consortium name="The Broad Institute Genomics Platform"/>
            <consortium name="The Broad Institute Genome Sequencing Center for Infectious Disease"/>
            <person name="Wu L."/>
            <person name="Ma J."/>
        </authorList>
    </citation>
    <scope>NUCLEOTIDE SEQUENCE [LARGE SCALE GENOMIC DNA]</scope>
    <source>
        <strain evidence="8 9">JCM 10649</strain>
    </source>
</reference>
<evidence type="ECO:0000256" key="5">
    <source>
        <dbReference type="ARBA" id="ARBA00022989"/>
    </source>
</evidence>
<evidence type="ECO:0000256" key="1">
    <source>
        <dbReference type="ARBA" id="ARBA00004651"/>
    </source>
</evidence>
<feature type="transmembrane region" description="Helical" evidence="7">
    <location>
        <begin position="167"/>
        <end position="187"/>
    </location>
</feature>
<feature type="transmembrane region" description="Helical" evidence="7">
    <location>
        <begin position="365"/>
        <end position="384"/>
    </location>
</feature>
<evidence type="ECO:0000313" key="9">
    <source>
        <dbReference type="Proteomes" id="UP001499895"/>
    </source>
</evidence>
<organism evidence="8 9">
    <name type="scientific">Streptomyces stramineus</name>
    <dbReference type="NCBI Taxonomy" id="173861"/>
    <lineage>
        <taxon>Bacteria</taxon>
        <taxon>Bacillati</taxon>
        <taxon>Actinomycetota</taxon>
        <taxon>Actinomycetes</taxon>
        <taxon>Kitasatosporales</taxon>
        <taxon>Streptomycetaceae</taxon>
        <taxon>Streptomyces</taxon>
    </lineage>
</organism>
<keyword evidence="3" id="KW-1003">Cell membrane</keyword>
<gene>
    <name evidence="8" type="ORF">GCM10009544_44070</name>
</gene>
<keyword evidence="4 7" id="KW-0812">Transmembrane</keyword>
<feature type="transmembrane region" description="Helical" evidence="7">
    <location>
        <begin position="103"/>
        <end position="120"/>
    </location>
</feature>
<evidence type="ECO:0000256" key="3">
    <source>
        <dbReference type="ARBA" id="ARBA00022475"/>
    </source>
</evidence>
<dbReference type="RefSeq" id="WP_344093461.1">
    <property type="nucleotide sequence ID" value="NZ_BAAAHB010000055.1"/>
</dbReference>
<comment type="caution">
    <text evidence="8">The sequence shown here is derived from an EMBL/GenBank/DDBJ whole genome shotgun (WGS) entry which is preliminary data.</text>
</comment>
<evidence type="ECO:0000256" key="6">
    <source>
        <dbReference type="ARBA" id="ARBA00023136"/>
    </source>
</evidence>
<keyword evidence="6 7" id="KW-0472">Membrane</keyword>
<dbReference type="InterPro" id="IPR050171">
    <property type="entry name" value="MFS_Transporters"/>
</dbReference>
<evidence type="ECO:0000256" key="4">
    <source>
        <dbReference type="ARBA" id="ARBA00022692"/>
    </source>
</evidence>
<feature type="transmembrane region" description="Helical" evidence="7">
    <location>
        <begin position="278"/>
        <end position="297"/>
    </location>
</feature>
<comment type="subcellular location">
    <subcellularLocation>
        <location evidence="1">Cell membrane</location>
        <topology evidence="1">Multi-pass membrane protein</topology>
    </subcellularLocation>
</comment>
<protein>
    <submittedName>
        <fullName evidence="8">MFS transporter</fullName>
    </submittedName>
</protein>
<feature type="transmembrane region" description="Helical" evidence="7">
    <location>
        <begin position="337"/>
        <end position="359"/>
    </location>
</feature>
<feature type="transmembrane region" description="Helical" evidence="7">
    <location>
        <begin position="12"/>
        <end position="38"/>
    </location>
</feature>
<keyword evidence="2" id="KW-0813">Transport</keyword>
<dbReference type="SUPFAM" id="SSF103473">
    <property type="entry name" value="MFS general substrate transporter"/>
    <property type="match status" value="1"/>
</dbReference>
<feature type="transmembrane region" description="Helical" evidence="7">
    <location>
        <begin position="246"/>
        <end position="266"/>
    </location>
</feature>
<dbReference type="Pfam" id="PF07690">
    <property type="entry name" value="MFS_1"/>
    <property type="match status" value="1"/>
</dbReference>
<feature type="transmembrane region" description="Helical" evidence="7">
    <location>
        <begin position="303"/>
        <end position="325"/>
    </location>
</feature>
<sequence>MKAAAFTEGKGPAYVVILGRFMTNIGFFMVIPFLAVYLTRHAGMSSLQTGLLFAAMEFTRRGLGIPAGWASDRFGASRVLVLGLLIEVVAYAVFAVAGESFGLWLGAVCLMGIGGSLNNNGSRSVLASAKTGGAVVNLSRYYVSINGAALIGPLIGTALLAGGAVRAGFVVASVLHLLFAAVSAVLLRGMHGSHPAPIGPAAMAEALRDRHLMLFCALAVGGWFLITQYRIALPLTIVHQQFSSDLIGLLTAGNSALVIVVVMLIGKRVERRGTVGRLDVFALSTAVLGGGWLLCAVEGVGPLVAAVIVTSVGESLFCGVVDAVVAGLAAPGRIGLYLGYSTMAWGVGGMLGGLVGSGFDLAADHGGLLFFWLVLAAIGLASAAGTRAARGYLADAVGRV</sequence>
<accession>A0ABN1AID3</accession>
<feature type="transmembrane region" description="Helical" evidence="7">
    <location>
        <begin position="212"/>
        <end position="231"/>
    </location>
</feature>
<dbReference type="EMBL" id="BAAAHB010000055">
    <property type="protein sequence ID" value="GAA0477284.1"/>
    <property type="molecule type" value="Genomic_DNA"/>
</dbReference>
<evidence type="ECO:0000256" key="7">
    <source>
        <dbReference type="SAM" id="Phobius"/>
    </source>
</evidence>
<feature type="transmembrane region" description="Helical" evidence="7">
    <location>
        <begin position="141"/>
        <end position="161"/>
    </location>
</feature>
<feature type="transmembrane region" description="Helical" evidence="7">
    <location>
        <begin position="79"/>
        <end position="97"/>
    </location>
</feature>
<dbReference type="PANTHER" id="PTHR23517:SF2">
    <property type="entry name" value="MULTIDRUG RESISTANCE PROTEIN MDTH"/>
    <property type="match status" value="1"/>
</dbReference>
<dbReference type="InterPro" id="IPR036259">
    <property type="entry name" value="MFS_trans_sf"/>
</dbReference>
<dbReference type="PANTHER" id="PTHR23517">
    <property type="entry name" value="RESISTANCE PROTEIN MDTM, PUTATIVE-RELATED-RELATED"/>
    <property type="match status" value="1"/>
</dbReference>
<dbReference type="Gene3D" id="1.20.1250.20">
    <property type="entry name" value="MFS general substrate transporter like domains"/>
    <property type="match status" value="1"/>
</dbReference>
<evidence type="ECO:0000313" key="8">
    <source>
        <dbReference type="EMBL" id="GAA0477284.1"/>
    </source>
</evidence>
<proteinExistence type="predicted"/>
<dbReference type="Proteomes" id="UP001499895">
    <property type="component" value="Unassembled WGS sequence"/>
</dbReference>
<dbReference type="InterPro" id="IPR011701">
    <property type="entry name" value="MFS"/>
</dbReference>
<keyword evidence="5 7" id="KW-1133">Transmembrane helix</keyword>
<evidence type="ECO:0000256" key="2">
    <source>
        <dbReference type="ARBA" id="ARBA00022448"/>
    </source>
</evidence>
<name>A0ABN1AID3_9ACTN</name>
<keyword evidence="9" id="KW-1185">Reference proteome</keyword>